<reference evidence="4 5" key="1">
    <citation type="submission" date="2019-05" db="EMBL/GenBank/DDBJ databases">
        <authorList>
            <person name="Pankratov T."/>
            <person name="Grouzdev D."/>
        </authorList>
    </citation>
    <scope>NUCLEOTIDE SEQUENCE [LARGE SCALE GENOMIC DNA]</scope>
    <source>
        <strain evidence="4 5">KEBCLARHB70R</strain>
    </source>
</reference>
<evidence type="ECO:0000259" key="3">
    <source>
        <dbReference type="Pfam" id="PF06580"/>
    </source>
</evidence>
<dbReference type="GO" id="GO:0000155">
    <property type="term" value="F:phosphorelay sensor kinase activity"/>
    <property type="evidence" value="ECO:0007669"/>
    <property type="project" value="InterPro"/>
</dbReference>
<dbReference type="InterPro" id="IPR010559">
    <property type="entry name" value="Sig_transdc_His_kin_internal"/>
</dbReference>
<keyword evidence="4" id="KW-0418">Kinase</keyword>
<keyword evidence="1" id="KW-0812">Transmembrane</keyword>
<evidence type="ECO:0000313" key="4">
    <source>
        <dbReference type="EMBL" id="TLU71362.1"/>
    </source>
</evidence>
<dbReference type="Proteomes" id="UP000305654">
    <property type="component" value="Unassembled WGS sequence"/>
</dbReference>
<dbReference type="EMBL" id="VCDI01000007">
    <property type="protein sequence ID" value="TLU71362.1"/>
    <property type="molecule type" value="Genomic_DNA"/>
</dbReference>
<dbReference type="InterPro" id="IPR003594">
    <property type="entry name" value="HATPase_dom"/>
</dbReference>
<accession>A0A5R9J1F0</accession>
<feature type="transmembrane region" description="Helical" evidence="1">
    <location>
        <begin position="147"/>
        <end position="173"/>
    </location>
</feature>
<feature type="transmembrane region" description="Helical" evidence="1">
    <location>
        <begin position="82"/>
        <end position="105"/>
    </location>
</feature>
<evidence type="ECO:0000259" key="2">
    <source>
        <dbReference type="Pfam" id="PF02518"/>
    </source>
</evidence>
<keyword evidence="5" id="KW-1185">Reference proteome</keyword>
<dbReference type="InterPro" id="IPR036890">
    <property type="entry name" value="HATPase_C_sf"/>
</dbReference>
<dbReference type="OrthoDB" id="2514702at2"/>
<sequence length="438" mass="48066">MVRTLPASPWAWMQPSRSRTPSNVQHRWAAWIFDKYRIVFDRDRSGGYDRETHWPIVEAMMPFKRTRPTGPTTSTGLLSERFALSSAAGVWLLYTALVGVRVTSFGFPRPLMLMERHLLTAGAGIVLDVLLYLVLRRTERATTRRRVALAILLAAPPAVLLSIVNYNVLYVLAPAELFAGTDIDIHPPFIRDIFQTLIENYFVVVAWAVLYIAFSIAVQTGDAMRRVAISEAAARTAELRALRYQLDPHFLFNALNTVSGLVLTGELAKADSTIDALCSFLRTTMTLDATADIGLGDEVALQHLYLRIEQVRFAGRLVVSVDIPASLAEAQVPVLLLQPLVENSIRHGVARSLSPVLLSFLAWEAGSLLHVVVEDDGPGEAEGSVQAGHGVGLVNVASRLAVRFDGRAWCNAAARPGGGFRTELVLPLRHGPMDRAST</sequence>
<dbReference type="Gene3D" id="3.30.565.10">
    <property type="entry name" value="Histidine kinase-like ATPase, C-terminal domain"/>
    <property type="match status" value="1"/>
</dbReference>
<keyword evidence="1" id="KW-1133">Transmembrane helix</keyword>
<keyword evidence="1" id="KW-0472">Membrane</keyword>
<dbReference type="Pfam" id="PF06580">
    <property type="entry name" value="His_kinase"/>
    <property type="match status" value="1"/>
</dbReference>
<keyword evidence="4" id="KW-0808">Transferase</keyword>
<dbReference type="PANTHER" id="PTHR34220:SF7">
    <property type="entry name" value="SENSOR HISTIDINE KINASE YPDA"/>
    <property type="match status" value="1"/>
</dbReference>
<feature type="transmembrane region" description="Helical" evidence="1">
    <location>
        <begin position="193"/>
        <end position="218"/>
    </location>
</feature>
<dbReference type="PANTHER" id="PTHR34220">
    <property type="entry name" value="SENSOR HISTIDINE KINASE YPDA"/>
    <property type="match status" value="1"/>
</dbReference>
<comment type="caution">
    <text evidence="4">The sequence shown here is derived from an EMBL/GenBank/DDBJ whole genome shotgun (WGS) entry which is preliminary data.</text>
</comment>
<evidence type="ECO:0000313" key="5">
    <source>
        <dbReference type="Proteomes" id="UP000305654"/>
    </source>
</evidence>
<dbReference type="Pfam" id="PF02518">
    <property type="entry name" value="HATPase_c"/>
    <property type="match status" value="1"/>
</dbReference>
<feature type="domain" description="Signal transduction histidine kinase internal region" evidence="3">
    <location>
        <begin position="237"/>
        <end position="317"/>
    </location>
</feature>
<evidence type="ECO:0000256" key="1">
    <source>
        <dbReference type="SAM" id="Phobius"/>
    </source>
</evidence>
<dbReference type="AlphaFoldDB" id="A0A5R9J1F0"/>
<feature type="domain" description="Histidine kinase/HSP90-like ATPase" evidence="2">
    <location>
        <begin position="335"/>
        <end position="429"/>
    </location>
</feature>
<organism evidence="4 5">
    <name type="scientific">Lichenicoccus roseus</name>
    <dbReference type="NCBI Taxonomy" id="2683649"/>
    <lineage>
        <taxon>Bacteria</taxon>
        <taxon>Pseudomonadati</taxon>
        <taxon>Pseudomonadota</taxon>
        <taxon>Alphaproteobacteria</taxon>
        <taxon>Acetobacterales</taxon>
        <taxon>Acetobacteraceae</taxon>
        <taxon>Lichenicoccus</taxon>
    </lineage>
</organism>
<dbReference type="InterPro" id="IPR050640">
    <property type="entry name" value="Bact_2-comp_sensor_kinase"/>
</dbReference>
<dbReference type="SUPFAM" id="SSF55874">
    <property type="entry name" value="ATPase domain of HSP90 chaperone/DNA topoisomerase II/histidine kinase"/>
    <property type="match status" value="1"/>
</dbReference>
<protein>
    <submittedName>
        <fullName evidence="4">Sensor histidine kinase</fullName>
    </submittedName>
</protein>
<dbReference type="GO" id="GO:0016020">
    <property type="term" value="C:membrane"/>
    <property type="evidence" value="ECO:0007669"/>
    <property type="project" value="InterPro"/>
</dbReference>
<name>A0A5R9J1F0_9PROT</name>
<proteinExistence type="predicted"/>
<feature type="transmembrane region" description="Helical" evidence="1">
    <location>
        <begin position="117"/>
        <end position="135"/>
    </location>
</feature>
<gene>
    <name evidence="4" type="ORF">FE263_17875</name>
</gene>